<keyword evidence="4 6" id="KW-1133">Transmembrane helix</keyword>
<protein>
    <submittedName>
        <fullName evidence="8">MFS transporter</fullName>
    </submittedName>
</protein>
<feature type="domain" description="Major facilitator superfamily (MFS) profile" evidence="7">
    <location>
        <begin position="10"/>
        <end position="459"/>
    </location>
</feature>
<feature type="transmembrane region" description="Helical" evidence="6">
    <location>
        <begin position="134"/>
        <end position="153"/>
    </location>
</feature>
<feature type="transmembrane region" description="Helical" evidence="6">
    <location>
        <begin position="400"/>
        <end position="424"/>
    </location>
</feature>
<proteinExistence type="predicted"/>
<dbReference type="PANTHER" id="PTHR42718">
    <property type="entry name" value="MAJOR FACILITATOR SUPERFAMILY MULTIDRUG TRANSPORTER MFSC"/>
    <property type="match status" value="1"/>
</dbReference>
<dbReference type="EMBL" id="JAAGWF010000004">
    <property type="protein sequence ID" value="NEK56873.1"/>
    <property type="molecule type" value="Genomic_DNA"/>
</dbReference>
<feature type="transmembrane region" description="Helical" evidence="6">
    <location>
        <begin position="46"/>
        <end position="65"/>
    </location>
</feature>
<feature type="transmembrane region" description="Helical" evidence="6">
    <location>
        <begin position="436"/>
        <end position="455"/>
    </location>
</feature>
<evidence type="ECO:0000313" key="9">
    <source>
        <dbReference type="Proteomes" id="UP000470246"/>
    </source>
</evidence>
<feature type="transmembrane region" description="Helical" evidence="6">
    <location>
        <begin position="335"/>
        <end position="353"/>
    </location>
</feature>
<dbReference type="Pfam" id="PF07690">
    <property type="entry name" value="MFS_1"/>
    <property type="match status" value="1"/>
</dbReference>
<organism evidence="8 9">
    <name type="scientific">Geodermatophilus sabuli</name>
    <dbReference type="NCBI Taxonomy" id="1564158"/>
    <lineage>
        <taxon>Bacteria</taxon>
        <taxon>Bacillati</taxon>
        <taxon>Actinomycetota</taxon>
        <taxon>Actinomycetes</taxon>
        <taxon>Geodermatophilales</taxon>
        <taxon>Geodermatophilaceae</taxon>
        <taxon>Geodermatophilus</taxon>
    </lineage>
</organism>
<evidence type="ECO:0000256" key="1">
    <source>
        <dbReference type="ARBA" id="ARBA00004651"/>
    </source>
</evidence>
<name>A0A7K3VXP9_9ACTN</name>
<evidence type="ECO:0000256" key="4">
    <source>
        <dbReference type="ARBA" id="ARBA00022989"/>
    </source>
</evidence>
<feature type="transmembrane region" description="Helical" evidence="6">
    <location>
        <begin position="228"/>
        <end position="245"/>
    </location>
</feature>
<comment type="subcellular location">
    <subcellularLocation>
        <location evidence="1">Cell membrane</location>
        <topology evidence="1">Multi-pass membrane protein</topology>
    </subcellularLocation>
</comment>
<keyword evidence="5 6" id="KW-0472">Membrane</keyword>
<feature type="transmembrane region" description="Helical" evidence="6">
    <location>
        <begin position="159"/>
        <end position="184"/>
    </location>
</feature>
<evidence type="ECO:0000256" key="6">
    <source>
        <dbReference type="SAM" id="Phobius"/>
    </source>
</evidence>
<dbReference type="AlphaFoldDB" id="A0A7K3VXP9"/>
<dbReference type="Gene3D" id="1.20.1250.20">
    <property type="entry name" value="MFS general substrate transporter like domains"/>
    <property type="match status" value="1"/>
</dbReference>
<dbReference type="InterPro" id="IPR011701">
    <property type="entry name" value="MFS"/>
</dbReference>
<dbReference type="Proteomes" id="UP000470246">
    <property type="component" value="Unassembled WGS sequence"/>
</dbReference>
<accession>A0A7K3VXP9</accession>
<gene>
    <name evidence="8" type="ORF">GCU56_03175</name>
</gene>
<evidence type="ECO:0000313" key="8">
    <source>
        <dbReference type="EMBL" id="NEK56873.1"/>
    </source>
</evidence>
<evidence type="ECO:0000256" key="2">
    <source>
        <dbReference type="ARBA" id="ARBA00022448"/>
    </source>
</evidence>
<evidence type="ECO:0000256" key="5">
    <source>
        <dbReference type="ARBA" id="ARBA00023136"/>
    </source>
</evidence>
<feature type="transmembrane region" description="Helical" evidence="6">
    <location>
        <begin position="101"/>
        <end position="122"/>
    </location>
</feature>
<dbReference type="PANTHER" id="PTHR42718:SF9">
    <property type="entry name" value="MAJOR FACILITATOR SUPERFAMILY MULTIDRUG TRANSPORTER MFSC"/>
    <property type="match status" value="1"/>
</dbReference>
<comment type="caution">
    <text evidence="8">The sequence shown here is derived from an EMBL/GenBank/DDBJ whole genome shotgun (WGS) entry which is preliminary data.</text>
</comment>
<feature type="transmembrane region" description="Helical" evidence="6">
    <location>
        <begin position="359"/>
        <end position="379"/>
    </location>
</feature>
<evidence type="ECO:0000256" key="3">
    <source>
        <dbReference type="ARBA" id="ARBA00022692"/>
    </source>
</evidence>
<evidence type="ECO:0000259" key="7">
    <source>
        <dbReference type="PROSITE" id="PS50850"/>
    </source>
</evidence>
<dbReference type="InterPro" id="IPR036259">
    <property type="entry name" value="MFS_trans_sf"/>
</dbReference>
<dbReference type="GO" id="GO:0005886">
    <property type="term" value="C:plasma membrane"/>
    <property type="evidence" value="ECO:0007669"/>
    <property type="project" value="UniProtKB-SubCell"/>
</dbReference>
<dbReference type="PROSITE" id="PS50850">
    <property type="entry name" value="MFS"/>
    <property type="match status" value="1"/>
</dbReference>
<dbReference type="GO" id="GO:0022857">
    <property type="term" value="F:transmembrane transporter activity"/>
    <property type="evidence" value="ECO:0007669"/>
    <property type="project" value="InterPro"/>
</dbReference>
<feature type="transmembrane region" description="Helical" evidence="6">
    <location>
        <begin position="196"/>
        <end position="216"/>
    </location>
</feature>
<dbReference type="RefSeq" id="WP_163480071.1">
    <property type="nucleotide sequence ID" value="NZ_JAAGWF010000004.1"/>
</dbReference>
<keyword evidence="3 6" id="KW-0812">Transmembrane</keyword>
<feature type="transmembrane region" description="Helical" evidence="6">
    <location>
        <begin position="266"/>
        <end position="285"/>
    </location>
</feature>
<sequence>MRGDAGGRFPLVPTLVATALISAAVVTLGAPLVPEIQAEFGVSEESAQWSYTITLLVGATCTPLLGRLADGGWRRPATIAVSGLVAVGCGLSGFAPSFAVFIAGRSLQGLAVALVAMTIATARDHVAPGRVPGVVALLSVTTAMGAGFSYPLTTWVTETFGLAVAFGGAAALSVLVTLAGCAGLPRADGPSRRRRVDVGGAVLLITGSSAGLLALSQGNAWGWLDPRVLALAGVCVCALSSWWWVELRVAAPLVDLRLLRHRNVMAANLTAVLMGVSLYSLPVLISRMGQAPHATGYGAALGLATIGLVMIAIAPGNLVGSWASGILTGAVGPRFALAAGGLLACAGPVVLIAGEGQVWALVASITVSSLGSGATFGTMPNLIVAAVEPSETGSATSFNILLRAVGGALGSAGTAAVLGAHPGALEGFATESGVDLALGLCAAACLASMLVSLTVPERRDRLAERPAGLRARPLRPLLDAGSQTPSSQPIAIATVTRGD</sequence>
<reference evidence="8 9" key="1">
    <citation type="submission" date="2020-02" db="EMBL/GenBank/DDBJ databases">
        <title>Geodermatophilus sabuli CPCC 205279 I12A-02694.</title>
        <authorList>
            <person name="Jiang Z."/>
        </authorList>
    </citation>
    <scope>NUCLEOTIDE SEQUENCE [LARGE SCALE GENOMIC DNA]</scope>
    <source>
        <strain evidence="8 9">I12A-02694</strain>
    </source>
</reference>
<dbReference type="InterPro" id="IPR020846">
    <property type="entry name" value="MFS_dom"/>
</dbReference>
<feature type="transmembrane region" description="Helical" evidence="6">
    <location>
        <begin position="77"/>
        <end position="95"/>
    </location>
</feature>
<keyword evidence="2" id="KW-0813">Transport</keyword>
<keyword evidence="9" id="KW-1185">Reference proteome</keyword>
<dbReference type="SUPFAM" id="SSF103473">
    <property type="entry name" value="MFS general substrate transporter"/>
    <property type="match status" value="1"/>
</dbReference>
<feature type="transmembrane region" description="Helical" evidence="6">
    <location>
        <begin position="12"/>
        <end position="34"/>
    </location>
</feature>
<feature type="transmembrane region" description="Helical" evidence="6">
    <location>
        <begin position="297"/>
        <end position="323"/>
    </location>
</feature>